<comment type="subcellular location">
    <subcellularLocation>
        <location evidence="3">Cell junction</location>
        <location evidence="3">Focal adhesion</location>
    </subcellularLocation>
    <subcellularLocation>
        <location evidence="2">Cell membrane</location>
    </subcellularLocation>
    <subcellularLocation>
        <location evidence="4">Cell projection</location>
    </subcellularLocation>
    <subcellularLocation>
        <location evidence="5">Cytoplasm</location>
        <location evidence="5">Cytoskeleton</location>
        <location evidence="5">Stress fiber</location>
    </subcellularLocation>
    <subcellularLocation>
        <location evidence="1">Nucleus</location>
    </subcellularLocation>
    <subcellularLocation>
        <location evidence="19">Synapse</location>
    </subcellularLocation>
</comment>
<keyword evidence="13" id="KW-0472">Membrane</keyword>
<dbReference type="GO" id="GO:0005925">
    <property type="term" value="C:focal adhesion"/>
    <property type="evidence" value="ECO:0007669"/>
    <property type="project" value="UniProtKB-SubCell"/>
</dbReference>
<keyword evidence="15" id="KW-0206">Cytoskeleton</keyword>
<keyword evidence="12" id="KW-0175">Coiled coil</keyword>
<accession>A0A3B4AZ25</accession>
<evidence type="ECO:0000256" key="9">
    <source>
        <dbReference type="ARBA" id="ARBA00022949"/>
    </source>
</evidence>
<keyword evidence="8" id="KW-0341">Growth regulation</keyword>
<evidence type="ECO:0000256" key="1">
    <source>
        <dbReference type="ARBA" id="ARBA00004123"/>
    </source>
</evidence>
<evidence type="ECO:0000256" key="17">
    <source>
        <dbReference type="ARBA" id="ARBA00023273"/>
    </source>
</evidence>
<dbReference type="GO" id="GO:0051017">
    <property type="term" value="P:actin filament bundle assembly"/>
    <property type="evidence" value="ECO:0007669"/>
    <property type="project" value="TreeGrafter"/>
</dbReference>
<sequence>IRFSVSLQKGYSVEQSCGRNGKANVRVSAYAELQQSDRKSSPVSVYVPPPDYECHNDDIIKPRKLSNPVKESKSHQQLHRELLTTCKRAGDSVELKPELQRVMEARRRDQRLRLRRQEEEAHKKLSPLEQELQRRHHILEEQEQRQKLESSRAPEFIKVKENLRRTSRELNQDQD</sequence>
<dbReference type="PANTHER" id="PTHR16768:SF3">
    <property type="entry name" value="ACTIN-ASSOCIATED PROTEIN FAM107A"/>
    <property type="match status" value="1"/>
</dbReference>
<evidence type="ECO:0000256" key="18">
    <source>
        <dbReference type="ARBA" id="ARBA00023306"/>
    </source>
</evidence>
<evidence type="ECO:0000256" key="13">
    <source>
        <dbReference type="ARBA" id="ARBA00023136"/>
    </source>
</evidence>
<dbReference type="GO" id="GO:0005634">
    <property type="term" value="C:nucleus"/>
    <property type="evidence" value="ECO:0007669"/>
    <property type="project" value="UniProtKB-SubCell"/>
</dbReference>
<evidence type="ECO:0000256" key="8">
    <source>
        <dbReference type="ARBA" id="ARBA00022604"/>
    </source>
</evidence>
<keyword evidence="9" id="KW-0965">Cell junction</keyword>
<evidence type="ECO:0000256" key="3">
    <source>
        <dbReference type="ARBA" id="ARBA00004246"/>
    </source>
</evidence>
<dbReference type="GO" id="GO:0030041">
    <property type="term" value="P:actin filament polymerization"/>
    <property type="evidence" value="ECO:0007669"/>
    <property type="project" value="TreeGrafter"/>
</dbReference>
<comment type="function">
    <text evidence="21">Stress-inducible actin-binding protein that plays a role in synaptic and cognitive functions by modulating actin filamentous (F-actin) dynamics. Mediates polymerization of globular actin to F-actin. Also binds to, stabilizes and bundles F-actin. Involved in synaptic function by regulating neurite outgrowth in an actin-dependent manner and for the acquisition of hippocampus-dependent cognitive function, such as learning and long-term memory. Plays a role in the actin and microtubule cytoskeleton organization; negatively regulates focal adhesion (FA) assembly promoting malignant glial cell migration in an actin-, microtubule- and MAP1A-dependent manner. Also involved in neuroblastoma G1/S phase cell cycle progression and cell proliferation inhibition by stimulating ubiquitination of NF-kappa-B subunit RELA and NF-kappa-B degradation in a COMMD1- and actin-dependent manner. May play a role in tumor development.</text>
</comment>
<evidence type="ECO:0000256" key="19">
    <source>
        <dbReference type="ARBA" id="ARBA00034103"/>
    </source>
</evidence>
<evidence type="ECO:0000256" key="11">
    <source>
        <dbReference type="ARBA" id="ARBA00023018"/>
    </source>
</evidence>
<keyword evidence="14" id="KW-0009">Actin-binding</keyword>
<keyword evidence="6" id="KW-1003">Cell membrane</keyword>
<evidence type="ECO:0000256" key="12">
    <source>
        <dbReference type="ARBA" id="ARBA00023054"/>
    </source>
</evidence>
<keyword evidence="24" id="KW-1185">Reference proteome</keyword>
<dbReference type="GO" id="GO:0045202">
    <property type="term" value="C:synapse"/>
    <property type="evidence" value="ECO:0007669"/>
    <property type="project" value="UniProtKB-SubCell"/>
</dbReference>
<dbReference type="Pfam" id="PF06625">
    <property type="entry name" value="DUF1151"/>
    <property type="match status" value="1"/>
</dbReference>
<feature type="region of interest" description="Disordered" evidence="22">
    <location>
        <begin position="33"/>
        <end position="58"/>
    </location>
</feature>
<dbReference type="AlphaFoldDB" id="A0A3B4AZ25"/>
<evidence type="ECO:0000256" key="16">
    <source>
        <dbReference type="ARBA" id="ARBA00023242"/>
    </source>
</evidence>
<keyword evidence="10" id="KW-0346">Stress response</keyword>
<evidence type="ECO:0000313" key="24">
    <source>
        <dbReference type="Proteomes" id="UP000261520"/>
    </source>
</evidence>
<reference evidence="23" key="2">
    <citation type="submission" date="2025-09" db="UniProtKB">
        <authorList>
            <consortium name="Ensembl"/>
        </authorList>
    </citation>
    <scope>IDENTIFICATION</scope>
</reference>
<evidence type="ECO:0000256" key="21">
    <source>
        <dbReference type="ARBA" id="ARBA00045129"/>
    </source>
</evidence>
<evidence type="ECO:0000256" key="2">
    <source>
        <dbReference type="ARBA" id="ARBA00004236"/>
    </source>
</evidence>
<dbReference type="Ensembl" id="ENSPMGT00000023989.1">
    <property type="protein sequence ID" value="ENSPMGP00000022522.1"/>
    <property type="gene ID" value="ENSPMGG00000018232.1"/>
</dbReference>
<evidence type="ECO:0000256" key="5">
    <source>
        <dbReference type="ARBA" id="ARBA00004529"/>
    </source>
</evidence>
<evidence type="ECO:0000256" key="4">
    <source>
        <dbReference type="ARBA" id="ARBA00004316"/>
    </source>
</evidence>
<dbReference type="PANTHER" id="PTHR16768">
    <property type="entry name" value="DOWN REGULATED IN RENAL CARCINOMA 1/TU3A"/>
    <property type="match status" value="1"/>
</dbReference>
<reference evidence="23" key="1">
    <citation type="submission" date="2025-08" db="UniProtKB">
        <authorList>
            <consortium name="Ensembl"/>
        </authorList>
    </citation>
    <scope>IDENTIFICATION</scope>
</reference>
<evidence type="ECO:0000256" key="22">
    <source>
        <dbReference type="SAM" id="MobiDB-lite"/>
    </source>
</evidence>
<proteinExistence type="predicted"/>
<dbReference type="InterPro" id="IPR009533">
    <property type="entry name" value="FAM107"/>
</dbReference>
<dbReference type="GO" id="GO:0005886">
    <property type="term" value="C:plasma membrane"/>
    <property type="evidence" value="ECO:0007669"/>
    <property type="project" value="UniProtKB-SubCell"/>
</dbReference>
<keyword evidence="16" id="KW-0539">Nucleus</keyword>
<evidence type="ECO:0000256" key="10">
    <source>
        <dbReference type="ARBA" id="ARBA00023016"/>
    </source>
</evidence>
<evidence type="ECO:0000313" key="23">
    <source>
        <dbReference type="Ensembl" id="ENSPMGP00000022522.1"/>
    </source>
</evidence>
<keyword evidence="18" id="KW-0131">Cell cycle</keyword>
<evidence type="ECO:0000256" key="15">
    <source>
        <dbReference type="ARBA" id="ARBA00023212"/>
    </source>
</evidence>
<dbReference type="STRING" id="409849.ENSPMGP00000022522"/>
<dbReference type="Proteomes" id="UP000261520">
    <property type="component" value="Unplaced"/>
</dbReference>
<keyword evidence="11" id="KW-0770">Synapse</keyword>
<keyword evidence="7" id="KW-0963">Cytoplasm</keyword>
<dbReference type="GO" id="GO:0003779">
    <property type="term" value="F:actin binding"/>
    <property type="evidence" value="ECO:0007669"/>
    <property type="project" value="UniProtKB-KW"/>
</dbReference>
<evidence type="ECO:0000256" key="7">
    <source>
        <dbReference type="ARBA" id="ARBA00022490"/>
    </source>
</evidence>
<evidence type="ECO:0000256" key="20">
    <source>
        <dbReference type="ARBA" id="ARBA00040095"/>
    </source>
</evidence>
<dbReference type="GO" id="GO:0001725">
    <property type="term" value="C:stress fiber"/>
    <property type="evidence" value="ECO:0007669"/>
    <property type="project" value="UniProtKB-SubCell"/>
</dbReference>
<name>A0A3B4AZ25_9GOBI</name>
<dbReference type="GO" id="GO:0032956">
    <property type="term" value="P:regulation of actin cytoskeleton organization"/>
    <property type="evidence" value="ECO:0007669"/>
    <property type="project" value="TreeGrafter"/>
</dbReference>
<keyword evidence="17" id="KW-0966">Cell projection</keyword>
<evidence type="ECO:0000256" key="14">
    <source>
        <dbReference type="ARBA" id="ARBA00023203"/>
    </source>
</evidence>
<evidence type="ECO:0000256" key="6">
    <source>
        <dbReference type="ARBA" id="ARBA00022475"/>
    </source>
</evidence>
<dbReference type="GO" id="GO:0043005">
    <property type="term" value="C:neuron projection"/>
    <property type="evidence" value="ECO:0007669"/>
    <property type="project" value="TreeGrafter"/>
</dbReference>
<organism evidence="23 24">
    <name type="scientific">Periophthalmus magnuspinnatus</name>
    <dbReference type="NCBI Taxonomy" id="409849"/>
    <lineage>
        <taxon>Eukaryota</taxon>
        <taxon>Metazoa</taxon>
        <taxon>Chordata</taxon>
        <taxon>Craniata</taxon>
        <taxon>Vertebrata</taxon>
        <taxon>Euteleostomi</taxon>
        <taxon>Actinopterygii</taxon>
        <taxon>Neopterygii</taxon>
        <taxon>Teleostei</taxon>
        <taxon>Neoteleostei</taxon>
        <taxon>Acanthomorphata</taxon>
        <taxon>Gobiaria</taxon>
        <taxon>Gobiiformes</taxon>
        <taxon>Gobioidei</taxon>
        <taxon>Gobiidae</taxon>
        <taxon>Oxudercinae</taxon>
        <taxon>Periophthalmus</taxon>
    </lineage>
</organism>
<protein>
    <recommendedName>
        <fullName evidence="20">Actin-associated protein FAM107A</fullName>
    </recommendedName>
</protein>